<dbReference type="PRINTS" id="PR01415">
    <property type="entry name" value="ANKYRIN"/>
</dbReference>
<comment type="caution">
    <text evidence="11">The sequence shown here is derived from an EMBL/GenBank/DDBJ whole genome shotgun (WGS) entry which is preliminary data.</text>
</comment>
<dbReference type="FunFam" id="1.25.40.20:FF:000293">
    <property type="entry name" value="Ankyrin repeat domain-containing protein 6"/>
    <property type="match status" value="1"/>
</dbReference>
<evidence type="ECO:0000256" key="8">
    <source>
        <dbReference type="PROSITE-ProRule" id="PRU00023"/>
    </source>
</evidence>
<dbReference type="Proteomes" id="UP000550707">
    <property type="component" value="Unassembled WGS sequence"/>
</dbReference>
<evidence type="ECO:0000256" key="10">
    <source>
        <dbReference type="SAM" id="MobiDB-lite"/>
    </source>
</evidence>
<evidence type="ECO:0000256" key="6">
    <source>
        <dbReference type="ARBA" id="ARBA00067928"/>
    </source>
</evidence>
<dbReference type="OrthoDB" id="424503at2759"/>
<dbReference type="Gene3D" id="1.25.40.20">
    <property type="entry name" value="Ankyrin repeat-containing domain"/>
    <property type="match status" value="3"/>
</dbReference>
<accession>A0A7J8GNK8</accession>
<feature type="compositionally biased region" description="Basic and acidic residues" evidence="10">
    <location>
        <begin position="280"/>
        <end position="296"/>
    </location>
</feature>
<dbReference type="AlphaFoldDB" id="A0A7J8GNK8"/>
<evidence type="ECO:0000256" key="1">
    <source>
        <dbReference type="ARBA" id="ARBA00022737"/>
    </source>
</evidence>
<evidence type="ECO:0000256" key="2">
    <source>
        <dbReference type="ARBA" id="ARBA00023043"/>
    </source>
</evidence>
<feature type="region of interest" description="Disordered" evidence="10">
    <location>
        <begin position="599"/>
        <end position="659"/>
    </location>
</feature>
<keyword evidence="2 8" id="KW-0040">ANK repeat</keyword>
<dbReference type="PANTHER" id="PTHR24198:SF185">
    <property type="entry name" value="ANKYRIN-3"/>
    <property type="match status" value="1"/>
</dbReference>
<feature type="repeat" description="ANK" evidence="8">
    <location>
        <begin position="140"/>
        <end position="172"/>
    </location>
</feature>
<evidence type="ECO:0000256" key="5">
    <source>
        <dbReference type="ARBA" id="ARBA00061836"/>
    </source>
</evidence>
<organism evidence="11 12">
    <name type="scientific">Molossus molossus</name>
    <name type="common">Pallas' mastiff bat</name>
    <name type="synonym">Vespertilio molossus</name>
    <dbReference type="NCBI Taxonomy" id="27622"/>
    <lineage>
        <taxon>Eukaryota</taxon>
        <taxon>Metazoa</taxon>
        <taxon>Chordata</taxon>
        <taxon>Craniata</taxon>
        <taxon>Vertebrata</taxon>
        <taxon>Euteleostomi</taxon>
        <taxon>Mammalia</taxon>
        <taxon>Eutheria</taxon>
        <taxon>Laurasiatheria</taxon>
        <taxon>Chiroptera</taxon>
        <taxon>Yangochiroptera</taxon>
        <taxon>Molossidae</taxon>
        <taxon>Molossus</taxon>
    </lineage>
</organism>
<dbReference type="PROSITE" id="PS50297">
    <property type="entry name" value="ANK_REP_REGION"/>
    <property type="match status" value="6"/>
</dbReference>
<feature type="region of interest" description="Disordered" evidence="10">
    <location>
        <begin position="277"/>
        <end position="387"/>
    </location>
</feature>
<evidence type="ECO:0000313" key="12">
    <source>
        <dbReference type="Proteomes" id="UP000550707"/>
    </source>
</evidence>
<feature type="repeat" description="ANK" evidence="8">
    <location>
        <begin position="107"/>
        <end position="139"/>
    </location>
</feature>
<evidence type="ECO:0000313" key="11">
    <source>
        <dbReference type="EMBL" id="KAF6461381.1"/>
    </source>
</evidence>
<evidence type="ECO:0000256" key="4">
    <source>
        <dbReference type="ARBA" id="ARBA00056242"/>
    </source>
</evidence>
<feature type="compositionally biased region" description="Polar residues" evidence="10">
    <location>
        <begin position="298"/>
        <end position="312"/>
    </location>
</feature>
<feature type="repeat" description="ANK" evidence="8">
    <location>
        <begin position="74"/>
        <end position="106"/>
    </location>
</feature>
<dbReference type="InParanoid" id="A0A7J8GNK8"/>
<dbReference type="InterPro" id="IPR036770">
    <property type="entry name" value="Ankyrin_rpt-contain_sf"/>
</dbReference>
<feature type="repeat" description="ANK" evidence="8">
    <location>
        <begin position="41"/>
        <end position="73"/>
    </location>
</feature>
<dbReference type="SUPFAM" id="SSF48403">
    <property type="entry name" value="Ankyrin repeat"/>
    <property type="match status" value="1"/>
</dbReference>
<feature type="repeat" description="ANK" evidence="8">
    <location>
        <begin position="173"/>
        <end position="205"/>
    </location>
</feature>
<dbReference type="EMBL" id="JACASF010000008">
    <property type="protein sequence ID" value="KAF6461381.1"/>
    <property type="molecule type" value="Genomic_DNA"/>
</dbReference>
<evidence type="ECO:0000256" key="7">
    <source>
        <dbReference type="ARBA" id="ARBA00081295"/>
    </source>
</evidence>
<feature type="compositionally biased region" description="Polar residues" evidence="10">
    <location>
        <begin position="529"/>
        <end position="544"/>
    </location>
</feature>
<gene>
    <name evidence="11" type="ORF">HJG59_000744</name>
</gene>
<keyword evidence="3 9" id="KW-0175">Coiled coil</keyword>
<keyword evidence="12" id="KW-1185">Reference proteome</keyword>
<feature type="compositionally biased region" description="Basic residues" evidence="10">
    <location>
        <begin position="622"/>
        <end position="633"/>
    </location>
</feature>
<dbReference type="FunFam" id="1.25.40.20:FF:000357">
    <property type="entry name" value="ankyrin repeat domain-containing protein 6 isoform X1"/>
    <property type="match status" value="1"/>
</dbReference>
<proteinExistence type="predicted"/>
<feature type="compositionally biased region" description="Basic residues" evidence="10">
    <location>
        <begin position="363"/>
        <end position="379"/>
    </location>
</feature>
<keyword evidence="1" id="KW-0677">Repeat</keyword>
<dbReference type="FunCoup" id="A0A7J8GNK8">
    <property type="interactions" value="830"/>
</dbReference>
<reference evidence="11 12" key="1">
    <citation type="journal article" date="2020" name="Nature">
        <title>Six reference-quality genomes reveal evolution of bat adaptations.</title>
        <authorList>
            <person name="Jebb D."/>
            <person name="Huang Z."/>
            <person name="Pippel M."/>
            <person name="Hughes G.M."/>
            <person name="Lavrichenko K."/>
            <person name="Devanna P."/>
            <person name="Winkler S."/>
            <person name="Jermiin L.S."/>
            <person name="Skirmuntt E.C."/>
            <person name="Katzourakis A."/>
            <person name="Burkitt-Gray L."/>
            <person name="Ray D.A."/>
            <person name="Sullivan K.A.M."/>
            <person name="Roscito J.G."/>
            <person name="Kirilenko B.M."/>
            <person name="Davalos L.M."/>
            <person name="Corthals A.P."/>
            <person name="Power M.L."/>
            <person name="Jones G."/>
            <person name="Ransome R.D."/>
            <person name="Dechmann D.K.N."/>
            <person name="Locatelli A.G."/>
            <person name="Puechmaille S.J."/>
            <person name="Fedrigo O."/>
            <person name="Jarvis E.D."/>
            <person name="Hiller M."/>
            <person name="Vernes S.C."/>
            <person name="Myers E.W."/>
            <person name="Teeling E.C."/>
        </authorList>
    </citation>
    <scope>NUCLEOTIDE SEQUENCE [LARGE SCALE GENOMIC DNA]</scope>
    <source>
        <strain evidence="11">MMolMol1</strain>
        <tissue evidence="11">Muscle</tissue>
    </source>
</reference>
<feature type="coiled-coil region" evidence="9">
    <location>
        <begin position="695"/>
        <end position="722"/>
    </location>
</feature>
<evidence type="ECO:0000256" key="9">
    <source>
        <dbReference type="SAM" id="Coils"/>
    </source>
</evidence>
<dbReference type="Pfam" id="PF00023">
    <property type="entry name" value="Ank"/>
    <property type="match status" value="1"/>
</dbReference>
<dbReference type="Pfam" id="PF12796">
    <property type="entry name" value="Ank_2"/>
    <property type="match status" value="2"/>
</dbReference>
<feature type="region of interest" description="Disordered" evidence="10">
    <location>
        <begin position="519"/>
        <end position="586"/>
    </location>
</feature>
<feature type="repeat" description="ANK" evidence="8">
    <location>
        <begin position="206"/>
        <end position="238"/>
    </location>
</feature>
<dbReference type="FunFam" id="1.25.40.20:FF:000370">
    <property type="entry name" value="Ankyrin repeat domain-containing protein 6"/>
    <property type="match status" value="1"/>
</dbReference>
<dbReference type="PANTHER" id="PTHR24198">
    <property type="entry name" value="ANKYRIN REPEAT AND PROTEIN KINASE DOMAIN-CONTAINING PROTEIN"/>
    <property type="match status" value="1"/>
</dbReference>
<evidence type="ECO:0000256" key="3">
    <source>
        <dbReference type="ARBA" id="ARBA00023054"/>
    </source>
</evidence>
<comment type="subunit">
    <text evidence="5">Interacts with AXN1, AXN2 and CSNK1E/CKI-epsilon.</text>
</comment>
<comment type="function">
    <text evidence="4">Recruits CKI-epsilon to the beta-catenin degradation complex that consists of AXN1 or AXN2 and GSK3-beta and allows efficient phosphorylation of beta-catenin, thereby inhibiting beta-catenin/Tcf signals.</text>
</comment>
<dbReference type="InterPro" id="IPR002110">
    <property type="entry name" value="Ankyrin_rpt"/>
</dbReference>
<protein>
    <recommendedName>
        <fullName evidence="6">Ankyrin repeat domain-containing protein 6</fullName>
    </recommendedName>
    <alternativeName>
        <fullName evidence="7">Diversin</fullName>
    </alternativeName>
</protein>
<sequence>MSQQDAVAALSERLLIAAYKGQAENVVQLINKGAKVAVTKHGRTPLHLAANKGHLSVVQILLKAGCDLDVQDDGDQTALHRAAVVGNTEVISALLQEGCALDRQDKDGNTALHEASWHGFSQSVKLLVKAGANVLAKNKAGNTALHLACQNSHSQSTRVLLLGGSRADLKNNAGDTCLHVAARYNHLSVIKLLLSAFCSVHEKNQAGDTALHIAASLNHKKVVKILLEAGADGTIVNNAGQTPLETARYHNNPEVALLLTKAPQVLRFSRGRSLRKKRERLKEERRAQSVPRDEVAQSKGSVSAGDTPSSDQAAPRKEEAREDFLSASPEPRAKDNRRRKSRPKVSAFSDPTPPADQQPGHQKNVHAHNHQKKRPRHRCSPPPPPHEFRAYQLYTLYRGKDGKVMQAPVNGCRCEPLISKLENQLEATVEEIKVELGSVQDKMNTKLGHMESKTQHQMRVLDKLMVERLSAERTECLNRLQQHADAEKHEGEKRQVSLMDELKTWCMLKIQNLELKLSGDSRASRAKSAPSTCESSTGVEQSVVTAGPVAASDSSPQVVRPKEKALNSTAAHRPQPELSSSDCTGSRLRNVKVQTALLPLKEAARGDQQPGPCVDRGTQTRKSGKSGQTRHRAQPPAPGTTGGQPPPATGSERTAPHVRETSQALEITQYFFEAVATQMEKWYERKIEEARSQASQKAQQDKATLKEHIKSLEEELAKLRTKVQKEN</sequence>
<dbReference type="PROSITE" id="PS50088">
    <property type="entry name" value="ANK_REPEAT"/>
    <property type="match status" value="6"/>
</dbReference>
<feature type="compositionally biased region" description="Basic and acidic residues" evidence="10">
    <location>
        <begin position="314"/>
        <end position="324"/>
    </location>
</feature>
<dbReference type="SMART" id="SM00248">
    <property type="entry name" value="ANK"/>
    <property type="match status" value="8"/>
</dbReference>
<dbReference type="GO" id="GO:0005737">
    <property type="term" value="C:cytoplasm"/>
    <property type="evidence" value="ECO:0007669"/>
    <property type="project" value="TreeGrafter"/>
</dbReference>
<name>A0A7J8GNK8_MOLMO</name>